<feature type="transmembrane region" description="Helical" evidence="7">
    <location>
        <begin position="152"/>
        <end position="174"/>
    </location>
</feature>
<organism evidence="8 9">
    <name type="scientific">Paraurantiacibacter namhicola</name>
    <dbReference type="NCBI Taxonomy" id="645517"/>
    <lineage>
        <taxon>Bacteria</taxon>
        <taxon>Pseudomonadati</taxon>
        <taxon>Pseudomonadota</taxon>
        <taxon>Alphaproteobacteria</taxon>
        <taxon>Sphingomonadales</taxon>
        <taxon>Erythrobacteraceae</taxon>
        <taxon>Paraurantiacibacter</taxon>
    </lineage>
</organism>
<dbReference type="KEGG" id="anh:A6F65_00880"/>
<feature type="transmembrane region" description="Helical" evidence="7">
    <location>
        <begin position="86"/>
        <end position="106"/>
    </location>
</feature>
<reference evidence="8 9" key="1">
    <citation type="submission" date="2016-07" db="EMBL/GenBank/DDBJ databases">
        <title>Complete genome sequence of Altererythrobacter namhicola JCM 16345T, containing esterase-encoding genes.</title>
        <authorList>
            <person name="Cheng H."/>
            <person name="Wu Y.-H."/>
            <person name="Jian S.-L."/>
            <person name="Huo Y.-Y."/>
            <person name="Wang C.-S."/>
            <person name="Xu X.-W."/>
        </authorList>
    </citation>
    <scope>NUCLEOTIDE SEQUENCE [LARGE SCALE GENOMIC DNA]</scope>
    <source>
        <strain evidence="8 9">JCM 16345</strain>
    </source>
</reference>
<feature type="transmembrane region" description="Helical" evidence="7">
    <location>
        <begin position="425"/>
        <end position="444"/>
    </location>
</feature>
<dbReference type="OrthoDB" id="7356923at2"/>
<feature type="transmembrane region" description="Helical" evidence="7">
    <location>
        <begin position="325"/>
        <end position="349"/>
    </location>
</feature>
<accession>A0A1C7D6X0</accession>
<feature type="transmembrane region" description="Helical" evidence="7">
    <location>
        <begin position="21"/>
        <end position="42"/>
    </location>
</feature>
<protein>
    <submittedName>
        <fullName evidence="8">Lipopolysaccharide biosynthesis protein WzxC</fullName>
    </submittedName>
</protein>
<comment type="similarity">
    <text evidence="2">Belongs to the polysaccharide synthase family.</text>
</comment>
<dbReference type="InterPro" id="IPR050833">
    <property type="entry name" value="Poly_Biosynth_Transport"/>
</dbReference>
<feature type="transmembrane region" description="Helical" evidence="7">
    <location>
        <begin position="361"/>
        <end position="380"/>
    </location>
</feature>
<evidence type="ECO:0000256" key="3">
    <source>
        <dbReference type="ARBA" id="ARBA00022475"/>
    </source>
</evidence>
<keyword evidence="9" id="KW-1185">Reference proteome</keyword>
<dbReference type="EMBL" id="CP016545">
    <property type="protein sequence ID" value="ANU07197.1"/>
    <property type="molecule type" value="Genomic_DNA"/>
</dbReference>
<keyword evidence="6 7" id="KW-0472">Membrane</keyword>
<evidence type="ECO:0000256" key="6">
    <source>
        <dbReference type="ARBA" id="ARBA00023136"/>
    </source>
</evidence>
<name>A0A1C7D6X0_9SPHN</name>
<dbReference type="Proteomes" id="UP000092698">
    <property type="component" value="Chromosome"/>
</dbReference>
<feature type="transmembrane region" description="Helical" evidence="7">
    <location>
        <begin position="450"/>
        <end position="471"/>
    </location>
</feature>
<gene>
    <name evidence="8" type="primary">wzxC</name>
    <name evidence="8" type="ORF">A6F65_00880</name>
</gene>
<proteinExistence type="inferred from homology"/>
<evidence type="ECO:0000256" key="5">
    <source>
        <dbReference type="ARBA" id="ARBA00022989"/>
    </source>
</evidence>
<dbReference type="CDD" id="cd13127">
    <property type="entry name" value="MATE_tuaB_like"/>
    <property type="match status" value="1"/>
</dbReference>
<evidence type="ECO:0000256" key="4">
    <source>
        <dbReference type="ARBA" id="ARBA00022692"/>
    </source>
</evidence>
<evidence type="ECO:0000256" key="1">
    <source>
        <dbReference type="ARBA" id="ARBA00004651"/>
    </source>
</evidence>
<dbReference type="RefSeq" id="WP_067786288.1">
    <property type="nucleotide sequence ID" value="NZ_CP016545.1"/>
</dbReference>
<sequence>MSDAVHPNEAMSLKRATAWAALAQYSGFALQFIASVIIARYFLDPAEVGIFSVAFSAAALVHGLQDFGLNRFIVGAKELSDDTVRVTFTVSIAVAAFIVTVILLLAQPMADFFGNEALYTIALVIGISYVFIPFSVVPLAMVQRRMDFRGYAFVETGANLVQVVITVGAAWYGYSSLSLAFGVFAYQMAKAGLTQLVNPIFRIFPPSLDGSRRIFTYGGSSSLISFTASVATRAPDLIVGKMISEAALGLYGRATGLAVQFRVLVSGPVESVFYPSLSRARDRGEDISAHYLRLTSALCAVTWAAMFGLAMGAEPLVLALYGERWAGVAPVMVWVALAQVFFIAIPMQIDVGYLLGKWRTIVMLTMLDAALSIGLLYYAAQFGLEWAAISRIVHGAIWWVIHAAFMQRLVGFSWRSLLDIYWRTFVAGLAAIGPLALGYAFWMAPDEMTFGVLALLSTLGVVTWYAALIAIRHPSAGEFSDILRHQREAFGRLRQRYT</sequence>
<dbReference type="STRING" id="645517.A6F65_00880"/>
<feature type="transmembrane region" description="Helical" evidence="7">
    <location>
        <begin position="291"/>
        <end position="313"/>
    </location>
</feature>
<evidence type="ECO:0000313" key="9">
    <source>
        <dbReference type="Proteomes" id="UP000092698"/>
    </source>
</evidence>
<dbReference type="PANTHER" id="PTHR30250:SF10">
    <property type="entry name" value="LIPOPOLYSACCHARIDE BIOSYNTHESIS PROTEIN WZXC"/>
    <property type="match status" value="1"/>
</dbReference>
<evidence type="ECO:0000256" key="2">
    <source>
        <dbReference type="ARBA" id="ARBA00007430"/>
    </source>
</evidence>
<dbReference type="AlphaFoldDB" id="A0A1C7D6X0"/>
<dbReference type="Pfam" id="PF13440">
    <property type="entry name" value="Polysacc_synt_3"/>
    <property type="match status" value="1"/>
</dbReference>
<feature type="transmembrane region" description="Helical" evidence="7">
    <location>
        <begin position="48"/>
        <end position="65"/>
    </location>
</feature>
<evidence type="ECO:0000256" key="7">
    <source>
        <dbReference type="SAM" id="Phobius"/>
    </source>
</evidence>
<evidence type="ECO:0000313" key="8">
    <source>
        <dbReference type="EMBL" id="ANU07197.1"/>
    </source>
</evidence>
<keyword evidence="3" id="KW-1003">Cell membrane</keyword>
<feature type="transmembrane region" description="Helical" evidence="7">
    <location>
        <begin position="386"/>
        <end position="405"/>
    </location>
</feature>
<comment type="subcellular location">
    <subcellularLocation>
        <location evidence="1">Cell membrane</location>
        <topology evidence="1">Multi-pass membrane protein</topology>
    </subcellularLocation>
</comment>
<keyword evidence="4 7" id="KW-0812">Transmembrane</keyword>
<dbReference type="PANTHER" id="PTHR30250">
    <property type="entry name" value="PST FAMILY PREDICTED COLANIC ACID TRANSPORTER"/>
    <property type="match status" value="1"/>
</dbReference>
<keyword evidence="5 7" id="KW-1133">Transmembrane helix</keyword>
<dbReference type="GO" id="GO:0005886">
    <property type="term" value="C:plasma membrane"/>
    <property type="evidence" value="ECO:0007669"/>
    <property type="project" value="UniProtKB-SubCell"/>
</dbReference>
<feature type="transmembrane region" description="Helical" evidence="7">
    <location>
        <begin position="118"/>
        <end position="140"/>
    </location>
</feature>